<reference evidence="1" key="1">
    <citation type="journal article" date="2023" name="G3 (Bethesda)">
        <title>A reference genome for the long-term kleptoplast-retaining sea slug Elysia crispata morphotype clarki.</title>
        <authorList>
            <person name="Eastman K.E."/>
            <person name="Pendleton A.L."/>
            <person name="Shaikh M.A."/>
            <person name="Suttiyut T."/>
            <person name="Ogas R."/>
            <person name="Tomko P."/>
            <person name="Gavelis G."/>
            <person name="Widhalm J.R."/>
            <person name="Wisecaver J.H."/>
        </authorList>
    </citation>
    <scope>NUCLEOTIDE SEQUENCE</scope>
    <source>
        <strain evidence="1">ECLA1</strain>
    </source>
</reference>
<gene>
    <name evidence="1" type="ORF">RRG08_001044</name>
</gene>
<protein>
    <submittedName>
        <fullName evidence="1">Uncharacterized protein</fullName>
    </submittedName>
</protein>
<name>A0AAE1E5F1_9GAST</name>
<evidence type="ECO:0000313" key="1">
    <source>
        <dbReference type="EMBL" id="KAK3794896.1"/>
    </source>
</evidence>
<dbReference type="AlphaFoldDB" id="A0AAE1E5F1"/>
<accession>A0AAE1E5F1</accession>
<comment type="caution">
    <text evidence="1">The sequence shown here is derived from an EMBL/GenBank/DDBJ whole genome shotgun (WGS) entry which is preliminary data.</text>
</comment>
<sequence length="124" mass="13631">MPRKKNNNNVGTEGRTCIGILCAKGLKIKGCNLDRRRADSVIMAISPSLSVKDDKIIYDVAYIELVLLTSCLSLYECYGNSEISMGHSGKRNYPKVLHMNPIALFVPNVGPPLAMAFDVKISED</sequence>
<organism evidence="1 2">
    <name type="scientific">Elysia crispata</name>
    <name type="common">lettuce slug</name>
    <dbReference type="NCBI Taxonomy" id="231223"/>
    <lineage>
        <taxon>Eukaryota</taxon>
        <taxon>Metazoa</taxon>
        <taxon>Spiralia</taxon>
        <taxon>Lophotrochozoa</taxon>
        <taxon>Mollusca</taxon>
        <taxon>Gastropoda</taxon>
        <taxon>Heterobranchia</taxon>
        <taxon>Euthyneura</taxon>
        <taxon>Panpulmonata</taxon>
        <taxon>Sacoglossa</taxon>
        <taxon>Placobranchoidea</taxon>
        <taxon>Plakobranchidae</taxon>
        <taxon>Elysia</taxon>
    </lineage>
</organism>
<dbReference type="EMBL" id="JAWDGP010001087">
    <property type="protein sequence ID" value="KAK3794896.1"/>
    <property type="molecule type" value="Genomic_DNA"/>
</dbReference>
<evidence type="ECO:0000313" key="2">
    <source>
        <dbReference type="Proteomes" id="UP001283361"/>
    </source>
</evidence>
<keyword evidence="2" id="KW-1185">Reference proteome</keyword>
<proteinExistence type="predicted"/>
<dbReference type="Proteomes" id="UP001283361">
    <property type="component" value="Unassembled WGS sequence"/>
</dbReference>